<dbReference type="InterPro" id="IPR011701">
    <property type="entry name" value="MFS"/>
</dbReference>
<evidence type="ECO:0000256" key="6">
    <source>
        <dbReference type="ARBA" id="ARBA00037968"/>
    </source>
</evidence>
<evidence type="ECO:0000256" key="1">
    <source>
        <dbReference type="ARBA" id="ARBA00004141"/>
    </source>
</evidence>
<keyword evidence="3 7" id="KW-0812">Transmembrane</keyword>
<dbReference type="Pfam" id="PF07690">
    <property type="entry name" value="MFS_1"/>
    <property type="match status" value="1"/>
</dbReference>
<dbReference type="FunFam" id="1.20.1250.20:FF:000064">
    <property type="entry name" value="MFS allantoate transporter"/>
    <property type="match status" value="1"/>
</dbReference>
<feature type="transmembrane region" description="Helical" evidence="7">
    <location>
        <begin position="206"/>
        <end position="226"/>
    </location>
</feature>
<organism evidence="9 10">
    <name type="scientific">Teratosphaeria nubilosa</name>
    <dbReference type="NCBI Taxonomy" id="161662"/>
    <lineage>
        <taxon>Eukaryota</taxon>
        <taxon>Fungi</taxon>
        <taxon>Dikarya</taxon>
        <taxon>Ascomycota</taxon>
        <taxon>Pezizomycotina</taxon>
        <taxon>Dothideomycetes</taxon>
        <taxon>Dothideomycetidae</taxon>
        <taxon>Mycosphaerellales</taxon>
        <taxon>Teratosphaeriaceae</taxon>
        <taxon>Teratosphaeria</taxon>
    </lineage>
</organism>
<feature type="transmembrane region" description="Helical" evidence="7">
    <location>
        <begin position="337"/>
        <end position="356"/>
    </location>
</feature>
<comment type="similarity">
    <text evidence="6">Belongs to the major facilitator superfamily. Allantoate permease family.</text>
</comment>
<dbReference type="GO" id="GO:0016020">
    <property type="term" value="C:membrane"/>
    <property type="evidence" value="ECO:0007669"/>
    <property type="project" value="UniProtKB-SubCell"/>
</dbReference>
<gene>
    <name evidence="9" type="ORF">EJ03DRAFT_366695</name>
</gene>
<dbReference type="PROSITE" id="PS50850">
    <property type="entry name" value="MFS"/>
    <property type="match status" value="1"/>
</dbReference>
<comment type="subcellular location">
    <subcellularLocation>
        <location evidence="1">Membrane</location>
        <topology evidence="1">Multi-pass membrane protein</topology>
    </subcellularLocation>
</comment>
<feature type="transmembrane region" description="Helical" evidence="7">
    <location>
        <begin position="175"/>
        <end position="194"/>
    </location>
</feature>
<name>A0A6G1L262_9PEZI</name>
<evidence type="ECO:0000259" key="8">
    <source>
        <dbReference type="PROSITE" id="PS50850"/>
    </source>
</evidence>
<evidence type="ECO:0000256" key="4">
    <source>
        <dbReference type="ARBA" id="ARBA00022989"/>
    </source>
</evidence>
<evidence type="ECO:0000256" key="7">
    <source>
        <dbReference type="SAM" id="Phobius"/>
    </source>
</evidence>
<reference evidence="9" key="1">
    <citation type="journal article" date="2020" name="Stud. Mycol.">
        <title>101 Dothideomycetes genomes: a test case for predicting lifestyles and emergence of pathogens.</title>
        <authorList>
            <person name="Haridas S."/>
            <person name="Albert R."/>
            <person name="Binder M."/>
            <person name="Bloem J."/>
            <person name="Labutti K."/>
            <person name="Salamov A."/>
            <person name="Andreopoulos B."/>
            <person name="Baker S."/>
            <person name="Barry K."/>
            <person name="Bills G."/>
            <person name="Bluhm B."/>
            <person name="Cannon C."/>
            <person name="Castanera R."/>
            <person name="Culley D."/>
            <person name="Daum C."/>
            <person name="Ezra D."/>
            <person name="Gonzalez J."/>
            <person name="Henrissat B."/>
            <person name="Kuo A."/>
            <person name="Liang C."/>
            <person name="Lipzen A."/>
            <person name="Lutzoni F."/>
            <person name="Magnuson J."/>
            <person name="Mondo S."/>
            <person name="Nolan M."/>
            <person name="Ohm R."/>
            <person name="Pangilinan J."/>
            <person name="Park H.-J."/>
            <person name="Ramirez L."/>
            <person name="Alfaro M."/>
            <person name="Sun H."/>
            <person name="Tritt A."/>
            <person name="Yoshinaga Y."/>
            <person name="Zwiers L.-H."/>
            <person name="Turgeon B."/>
            <person name="Goodwin S."/>
            <person name="Spatafora J."/>
            <person name="Crous P."/>
            <person name="Grigoriev I."/>
        </authorList>
    </citation>
    <scope>NUCLEOTIDE SEQUENCE</scope>
    <source>
        <strain evidence="9">CBS 116005</strain>
    </source>
</reference>
<dbReference type="Proteomes" id="UP000799436">
    <property type="component" value="Unassembled WGS sequence"/>
</dbReference>
<dbReference type="SUPFAM" id="SSF103473">
    <property type="entry name" value="MFS general substrate transporter"/>
    <property type="match status" value="1"/>
</dbReference>
<dbReference type="InterPro" id="IPR020846">
    <property type="entry name" value="MFS_dom"/>
</dbReference>
<keyword evidence="10" id="KW-1185">Reference proteome</keyword>
<evidence type="ECO:0000313" key="9">
    <source>
        <dbReference type="EMBL" id="KAF2766915.1"/>
    </source>
</evidence>
<evidence type="ECO:0000256" key="5">
    <source>
        <dbReference type="ARBA" id="ARBA00023136"/>
    </source>
</evidence>
<dbReference type="InterPro" id="IPR036259">
    <property type="entry name" value="MFS_trans_sf"/>
</dbReference>
<feature type="transmembrane region" description="Helical" evidence="7">
    <location>
        <begin position="431"/>
        <end position="452"/>
    </location>
</feature>
<sequence>MLTGPFLLKSIALRVKSCLQQNGIVEGREVENEKKERRIVRKIDWWLLPLLFVTYNLNFMDKTILSSAAVFGLKNSTHLHGSQYSWASSIFYLGYLFWEYPTSVLIQRLPVGKYVSANMFFWGAVVALTAACHNYGGLITVRFLLGVAESTISPAFLFLTSMWYTRSESPTRVGIWFAGNSLGGVITSFLAYGLGHVKQPIEPWQWMFIVLGTLTFLWGFVLLFMLPDSIANARFLNDEEKRFAECRVVRSGTGKVQHAWQSAQMIECLKDSKTILFFAISLLTQIPNGGTQNFGNLVLTGFGFTSLQSTLVTLPASFISIITIVGTGRAAGHWRGITLYLICAVVLCPIAGSAIIYSGGPSQGVKLFGYYLLATGNSALPLSMSLVGVNYKGSTKKMTMTALLFLAYCAGNIAGPQFFKTSEAPQYQTAFRAIMVCYALVLVVAMALRVYLVHQNRRRDRAEVAAQDEALRGFADLTDWSTPGFRYRM</sequence>
<dbReference type="PANTHER" id="PTHR43791">
    <property type="entry name" value="PERMEASE-RELATED"/>
    <property type="match status" value="1"/>
</dbReference>
<accession>A0A6G1L262</accession>
<proteinExistence type="inferred from homology"/>
<dbReference type="AlphaFoldDB" id="A0A6G1L262"/>
<feature type="domain" description="Major facilitator superfamily (MFS) profile" evidence="8">
    <location>
        <begin position="47"/>
        <end position="457"/>
    </location>
</feature>
<keyword evidence="5 7" id="KW-0472">Membrane</keyword>
<feature type="transmembrane region" description="Helical" evidence="7">
    <location>
        <begin position="368"/>
        <end position="389"/>
    </location>
</feature>
<dbReference type="GO" id="GO:0022857">
    <property type="term" value="F:transmembrane transporter activity"/>
    <property type="evidence" value="ECO:0007669"/>
    <property type="project" value="InterPro"/>
</dbReference>
<dbReference type="EMBL" id="ML995864">
    <property type="protein sequence ID" value="KAF2766915.1"/>
    <property type="molecule type" value="Genomic_DNA"/>
</dbReference>
<feature type="transmembrane region" description="Helical" evidence="7">
    <location>
        <begin position="119"/>
        <end position="137"/>
    </location>
</feature>
<feature type="transmembrane region" description="Helical" evidence="7">
    <location>
        <begin position="302"/>
        <end position="325"/>
    </location>
</feature>
<evidence type="ECO:0000256" key="3">
    <source>
        <dbReference type="ARBA" id="ARBA00022692"/>
    </source>
</evidence>
<evidence type="ECO:0000313" key="10">
    <source>
        <dbReference type="Proteomes" id="UP000799436"/>
    </source>
</evidence>
<protein>
    <submittedName>
        <fullName evidence="9">Putative allantoate permease</fullName>
    </submittedName>
</protein>
<keyword evidence="4 7" id="KW-1133">Transmembrane helix</keyword>
<dbReference type="Gene3D" id="1.20.1250.20">
    <property type="entry name" value="MFS general substrate transporter like domains"/>
    <property type="match status" value="2"/>
</dbReference>
<feature type="transmembrane region" description="Helical" evidence="7">
    <location>
        <begin position="143"/>
        <end position="163"/>
    </location>
</feature>
<dbReference type="PANTHER" id="PTHR43791:SF10">
    <property type="entry name" value="MAJOR FACILITATOR SUPERFAMILY (MFS) PROFILE DOMAIN-CONTAINING PROTEIN"/>
    <property type="match status" value="1"/>
</dbReference>
<evidence type="ECO:0000256" key="2">
    <source>
        <dbReference type="ARBA" id="ARBA00022448"/>
    </source>
</evidence>
<keyword evidence="2" id="KW-0813">Transport</keyword>
<feature type="transmembrane region" description="Helical" evidence="7">
    <location>
        <begin position="401"/>
        <end position="419"/>
    </location>
</feature>
<dbReference type="OrthoDB" id="6730379at2759"/>